<dbReference type="Proteomes" id="UP000539642">
    <property type="component" value="Unassembled WGS sequence"/>
</dbReference>
<keyword evidence="6 7" id="KW-0472">Membrane</keyword>
<protein>
    <submittedName>
        <fullName evidence="10">Putative ABC transport system permease protein</fullName>
    </submittedName>
</protein>
<evidence type="ECO:0000259" key="8">
    <source>
        <dbReference type="Pfam" id="PF02687"/>
    </source>
</evidence>
<evidence type="ECO:0000313" key="11">
    <source>
        <dbReference type="Proteomes" id="UP000539642"/>
    </source>
</evidence>
<dbReference type="EMBL" id="JACHEO010000044">
    <property type="protein sequence ID" value="MBB5349761.1"/>
    <property type="molecule type" value="Genomic_DNA"/>
</dbReference>
<evidence type="ECO:0000256" key="6">
    <source>
        <dbReference type="ARBA" id="ARBA00023136"/>
    </source>
</evidence>
<keyword evidence="3" id="KW-1003">Cell membrane</keyword>
<evidence type="ECO:0000256" key="2">
    <source>
        <dbReference type="ARBA" id="ARBA00022448"/>
    </source>
</evidence>
<dbReference type="GO" id="GO:0005886">
    <property type="term" value="C:plasma membrane"/>
    <property type="evidence" value="ECO:0007669"/>
    <property type="project" value="UniProtKB-SubCell"/>
</dbReference>
<dbReference type="PANTHER" id="PTHR43738">
    <property type="entry name" value="ABC TRANSPORTER, MEMBRANE PROTEIN"/>
    <property type="match status" value="1"/>
</dbReference>
<comment type="subcellular location">
    <subcellularLocation>
        <location evidence="1">Cell membrane</location>
        <topology evidence="1">Multi-pass membrane protein</topology>
    </subcellularLocation>
</comment>
<evidence type="ECO:0000256" key="4">
    <source>
        <dbReference type="ARBA" id="ARBA00022692"/>
    </source>
</evidence>
<evidence type="ECO:0000256" key="5">
    <source>
        <dbReference type="ARBA" id="ARBA00022989"/>
    </source>
</evidence>
<organism evidence="10 11">
    <name type="scientific">Desulfoprunum benzoelyticum</name>
    <dbReference type="NCBI Taxonomy" id="1506996"/>
    <lineage>
        <taxon>Bacteria</taxon>
        <taxon>Pseudomonadati</taxon>
        <taxon>Thermodesulfobacteriota</taxon>
        <taxon>Desulfobulbia</taxon>
        <taxon>Desulfobulbales</taxon>
        <taxon>Desulfobulbaceae</taxon>
        <taxon>Desulfoprunum</taxon>
    </lineage>
</organism>
<feature type="domain" description="MacB-like periplasmic core" evidence="9">
    <location>
        <begin position="22"/>
        <end position="255"/>
    </location>
</feature>
<dbReference type="PANTHER" id="PTHR43738:SF1">
    <property type="entry name" value="HEMIN TRANSPORT SYSTEM PERMEASE PROTEIN HRTB-RELATED"/>
    <property type="match status" value="1"/>
</dbReference>
<keyword evidence="4 7" id="KW-0812">Transmembrane</keyword>
<dbReference type="AlphaFoldDB" id="A0A840VA17"/>
<accession>A0A840VA17</accession>
<sequence length="401" mass="43438">MISLAGRDIMHSLGKFVFTGMGLGLLIGITLSMAGIYRGLVDDGKALLENSGADLWVVQRDTLGPYAESSSIYDDVWRSIRGLPGVARAANATYFTMQVRQGDRDVRAMVAGIAAGAPGTPGWPPYLVAGRQITRGHYEAVADIATGFELGDRLRIRRNLYTVVGLTRRMVSSGGDPMVFIPLKDAQEAQFLKDNDAIRQQRERTAANPAFNRPQVPGLLEAVIASQSTNLYVNAVLVQMKPGYEVEETAQAIRRWKRLTVYTRSQMEEILIGKMIATSARQIFMFLVILSLVSAAIVAFIIYTLTLGKIREIAVLKLIGTKNRTIVGLIMQQAVALGAIGFMVGKITATLVMAPIFPKYVLLQPLDSVIGFGAVMAICMLSSIVSIRAAMKVDPAEAVGG</sequence>
<dbReference type="Pfam" id="PF12704">
    <property type="entry name" value="MacB_PCD"/>
    <property type="match status" value="1"/>
</dbReference>
<keyword evidence="5 7" id="KW-1133">Transmembrane helix</keyword>
<feature type="transmembrane region" description="Helical" evidence="7">
    <location>
        <begin position="369"/>
        <end position="387"/>
    </location>
</feature>
<evidence type="ECO:0000256" key="3">
    <source>
        <dbReference type="ARBA" id="ARBA00022475"/>
    </source>
</evidence>
<gene>
    <name evidence="10" type="ORF">HNQ81_003524</name>
</gene>
<evidence type="ECO:0000256" key="1">
    <source>
        <dbReference type="ARBA" id="ARBA00004651"/>
    </source>
</evidence>
<proteinExistence type="predicted"/>
<comment type="caution">
    <text evidence="10">The sequence shown here is derived from an EMBL/GenBank/DDBJ whole genome shotgun (WGS) entry which is preliminary data.</text>
</comment>
<keyword evidence="11" id="KW-1185">Reference proteome</keyword>
<feature type="domain" description="ABC3 transporter permease C-terminal" evidence="8">
    <location>
        <begin position="284"/>
        <end position="395"/>
    </location>
</feature>
<dbReference type="Pfam" id="PF02687">
    <property type="entry name" value="FtsX"/>
    <property type="match status" value="1"/>
</dbReference>
<name>A0A840VA17_9BACT</name>
<dbReference type="InterPro" id="IPR025857">
    <property type="entry name" value="MacB_PCD"/>
</dbReference>
<feature type="transmembrane region" description="Helical" evidence="7">
    <location>
        <begin position="326"/>
        <end position="357"/>
    </location>
</feature>
<evidence type="ECO:0000313" key="10">
    <source>
        <dbReference type="EMBL" id="MBB5349761.1"/>
    </source>
</evidence>
<evidence type="ECO:0000259" key="9">
    <source>
        <dbReference type="Pfam" id="PF12704"/>
    </source>
</evidence>
<reference evidence="10 11" key="1">
    <citation type="submission" date="2020-08" db="EMBL/GenBank/DDBJ databases">
        <title>Genomic Encyclopedia of Type Strains, Phase IV (KMG-IV): sequencing the most valuable type-strain genomes for metagenomic binning, comparative biology and taxonomic classification.</title>
        <authorList>
            <person name="Goeker M."/>
        </authorList>
    </citation>
    <scope>NUCLEOTIDE SEQUENCE [LARGE SCALE GENOMIC DNA]</scope>
    <source>
        <strain evidence="10 11">DSM 28570</strain>
    </source>
</reference>
<feature type="transmembrane region" description="Helical" evidence="7">
    <location>
        <begin position="12"/>
        <end position="37"/>
    </location>
</feature>
<feature type="transmembrane region" description="Helical" evidence="7">
    <location>
        <begin position="283"/>
        <end position="305"/>
    </location>
</feature>
<dbReference type="InterPro" id="IPR003838">
    <property type="entry name" value="ABC3_permease_C"/>
</dbReference>
<keyword evidence="2" id="KW-0813">Transport</keyword>
<evidence type="ECO:0000256" key="7">
    <source>
        <dbReference type="SAM" id="Phobius"/>
    </source>
</evidence>
<dbReference type="InterPro" id="IPR051125">
    <property type="entry name" value="ABC-4/HrtB_transporter"/>
</dbReference>
<dbReference type="RefSeq" id="WP_183352641.1">
    <property type="nucleotide sequence ID" value="NZ_JACHEO010000044.1"/>
</dbReference>